<evidence type="ECO:0000313" key="1">
    <source>
        <dbReference type="EMBL" id="QEM13823.1"/>
    </source>
</evidence>
<accession>A0A5C1I7C8</accession>
<dbReference type="AlphaFoldDB" id="A0A5C1I7C8"/>
<dbReference type="KEGG" id="mrub:DEO27_028665"/>
<evidence type="ECO:0000313" key="2">
    <source>
        <dbReference type="Proteomes" id="UP000251402"/>
    </source>
</evidence>
<protein>
    <submittedName>
        <fullName evidence="1">Uncharacterized protein</fullName>
    </submittedName>
</protein>
<dbReference type="OrthoDB" id="772614at2"/>
<dbReference type="EMBL" id="CP043450">
    <property type="protein sequence ID" value="QEM13823.1"/>
    <property type="molecule type" value="Genomic_DNA"/>
</dbReference>
<reference evidence="1" key="1">
    <citation type="submission" date="2019-08" db="EMBL/GenBank/DDBJ databases">
        <title>Comparative genome analysis confer to the adaptation heavy metal polluted environment.</title>
        <authorList>
            <person name="Li Y."/>
        </authorList>
    </citation>
    <scope>NUCLEOTIDE SEQUENCE [LARGE SCALE GENOMIC DNA]</scope>
    <source>
        <strain evidence="1">P1</strain>
    </source>
</reference>
<dbReference type="RefSeq" id="WP_112570848.1">
    <property type="nucleotide sequence ID" value="NZ_CP043450.1"/>
</dbReference>
<dbReference type="Proteomes" id="UP000251402">
    <property type="component" value="Chromosome"/>
</dbReference>
<gene>
    <name evidence="1" type="ORF">DEO27_028665</name>
</gene>
<keyword evidence="2" id="KW-1185">Reference proteome</keyword>
<sequence length="63" mass="6832">MTTKVKKGDMDDFEAKVLEGMKRANRKLVEAAAANNESLIIGEIDGSFKAVPAKELLKTLPAK</sequence>
<organism evidence="1 2">
    <name type="scientific">Mucilaginibacter rubeus</name>
    <dbReference type="NCBI Taxonomy" id="2027860"/>
    <lineage>
        <taxon>Bacteria</taxon>
        <taxon>Pseudomonadati</taxon>
        <taxon>Bacteroidota</taxon>
        <taxon>Sphingobacteriia</taxon>
        <taxon>Sphingobacteriales</taxon>
        <taxon>Sphingobacteriaceae</taxon>
        <taxon>Mucilaginibacter</taxon>
    </lineage>
</organism>
<proteinExistence type="predicted"/>
<name>A0A5C1I7C8_9SPHI</name>